<dbReference type="KEGG" id="tml:GSTUM_00006276001"/>
<dbReference type="EMBL" id="FN430153">
    <property type="protein sequence ID" value="CAZ82686.1"/>
    <property type="molecule type" value="Genomic_DNA"/>
</dbReference>
<dbReference type="InParanoid" id="D5GDU3"/>
<name>D5GDU3_TUBMM</name>
<sequence>MRLCDAGLVRPGCWEDGFGADASIEYLPACACGAFARAFEHSCIDPVAREVREGGGDFEDIVVGAWS</sequence>
<evidence type="ECO:0000313" key="1">
    <source>
        <dbReference type="EMBL" id="CAZ82686.1"/>
    </source>
</evidence>
<gene>
    <name evidence="1" type="ORF">GSTUM_00006276001</name>
</gene>
<keyword evidence="2" id="KW-1185">Reference proteome</keyword>
<dbReference type="GeneID" id="9184481"/>
<protein>
    <submittedName>
        <fullName evidence="1">(Perigord truffle) hypothetical protein</fullName>
    </submittedName>
</protein>
<reference evidence="1 2" key="1">
    <citation type="journal article" date="2010" name="Nature">
        <title>Perigord black truffle genome uncovers evolutionary origins and mechanisms of symbiosis.</title>
        <authorList>
            <person name="Martin F."/>
            <person name="Kohler A."/>
            <person name="Murat C."/>
            <person name="Balestrini R."/>
            <person name="Coutinho P.M."/>
            <person name="Jaillon O."/>
            <person name="Montanini B."/>
            <person name="Morin E."/>
            <person name="Noel B."/>
            <person name="Percudani R."/>
            <person name="Porcel B."/>
            <person name="Rubini A."/>
            <person name="Amicucci A."/>
            <person name="Amselem J."/>
            <person name="Anthouard V."/>
            <person name="Arcioni S."/>
            <person name="Artiguenave F."/>
            <person name="Aury J.M."/>
            <person name="Ballario P."/>
            <person name="Bolchi A."/>
            <person name="Brenna A."/>
            <person name="Brun A."/>
            <person name="Buee M."/>
            <person name="Cantarel B."/>
            <person name="Chevalier G."/>
            <person name="Couloux A."/>
            <person name="Da Silva C."/>
            <person name="Denoeud F."/>
            <person name="Duplessis S."/>
            <person name="Ghignone S."/>
            <person name="Hilselberger B."/>
            <person name="Iotti M."/>
            <person name="Marcais B."/>
            <person name="Mello A."/>
            <person name="Miranda M."/>
            <person name="Pacioni G."/>
            <person name="Quesneville H."/>
            <person name="Riccioni C."/>
            <person name="Ruotolo R."/>
            <person name="Splivallo R."/>
            <person name="Stocchi V."/>
            <person name="Tisserant E."/>
            <person name="Viscomi A.R."/>
            <person name="Zambonelli A."/>
            <person name="Zampieri E."/>
            <person name="Henrissat B."/>
            <person name="Lebrun M.H."/>
            <person name="Paolocci F."/>
            <person name="Bonfante P."/>
            <person name="Ottonello S."/>
            <person name="Wincker P."/>
        </authorList>
    </citation>
    <scope>NUCLEOTIDE SEQUENCE [LARGE SCALE GENOMIC DNA]</scope>
    <source>
        <strain evidence="1 2">Mel28</strain>
    </source>
</reference>
<proteinExistence type="predicted"/>
<accession>D5GDU3</accession>
<dbReference type="RefSeq" id="XP_002838495.1">
    <property type="nucleotide sequence ID" value="XM_002838449.1"/>
</dbReference>
<evidence type="ECO:0000313" key="2">
    <source>
        <dbReference type="Proteomes" id="UP000006911"/>
    </source>
</evidence>
<organism evidence="1 2">
    <name type="scientific">Tuber melanosporum (strain Mel28)</name>
    <name type="common">Perigord black truffle</name>
    <dbReference type="NCBI Taxonomy" id="656061"/>
    <lineage>
        <taxon>Eukaryota</taxon>
        <taxon>Fungi</taxon>
        <taxon>Dikarya</taxon>
        <taxon>Ascomycota</taxon>
        <taxon>Pezizomycotina</taxon>
        <taxon>Pezizomycetes</taxon>
        <taxon>Pezizales</taxon>
        <taxon>Tuberaceae</taxon>
        <taxon>Tuber</taxon>
    </lineage>
</organism>
<dbReference type="AlphaFoldDB" id="D5GDU3"/>
<dbReference type="HOGENOM" id="CLU_2814284_0_0_1"/>
<dbReference type="Proteomes" id="UP000006911">
    <property type="component" value="Unassembled WGS sequence"/>
</dbReference>